<dbReference type="Pfam" id="PF00069">
    <property type="entry name" value="Pkinase"/>
    <property type="match status" value="1"/>
</dbReference>
<evidence type="ECO:0000256" key="3">
    <source>
        <dbReference type="ARBA" id="ARBA00022741"/>
    </source>
</evidence>
<keyword evidence="6" id="KW-0472">Membrane</keyword>
<dbReference type="GO" id="GO:0005524">
    <property type="term" value="F:ATP binding"/>
    <property type="evidence" value="ECO:0007669"/>
    <property type="project" value="UniProtKB-KW"/>
</dbReference>
<evidence type="ECO:0000256" key="2">
    <source>
        <dbReference type="ARBA" id="ARBA00022679"/>
    </source>
</evidence>
<keyword evidence="6" id="KW-1133">Transmembrane helix</keyword>
<dbReference type="InterPro" id="IPR011009">
    <property type="entry name" value="Kinase-like_dom_sf"/>
</dbReference>
<accession>A0A059Q276</accession>
<proteinExistence type="predicted"/>
<evidence type="ECO:0000256" key="4">
    <source>
        <dbReference type="ARBA" id="ARBA00022777"/>
    </source>
</evidence>
<dbReference type="SUPFAM" id="SSF56112">
    <property type="entry name" value="Protein kinase-like (PK-like)"/>
    <property type="match status" value="1"/>
</dbReference>
<dbReference type="SMART" id="SM00220">
    <property type="entry name" value="S_TKc"/>
    <property type="match status" value="1"/>
</dbReference>
<feature type="transmembrane region" description="Helical" evidence="6">
    <location>
        <begin position="72"/>
        <end position="91"/>
    </location>
</feature>
<evidence type="ECO:0000313" key="8">
    <source>
        <dbReference type="EMBL" id="AGT16302.1"/>
    </source>
</evidence>
<dbReference type="PANTHER" id="PTHR43895:SF148">
    <property type="entry name" value="CBL-INTERACTING PROTEIN KINASE 26"/>
    <property type="match status" value="1"/>
</dbReference>
<dbReference type="GO" id="GO:0007165">
    <property type="term" value="P:signal transduction"/>
    <property type="evidence" value="ECO:0007669"/>
    <property type="project" value="TreeGrafter"/>
</dbReference>
<keyword evidence="4 8" id="KW-0418">Kinase</keyword>
<name>A0A059Q276_9POAL</name>
<evidence type="ECO:0000256" key="1">
    <source>
        <dbReference type="ARBA" id="ARBA00022527"/>
    </source>
</evidence>
<evidence type="ECO:0000259" key="7">
    <source>
        <dbReference type="PROSITE" id="PS50011"/>
    </source>
</evidence>
<gene>
    <name evidence="8" type="ORF">SHCRBa_026_P08_F_180</name>
    <name evidence="9" type="ORF">SHCRBa_176_L06_R_60</name>
</gene>
<dbReference type="AlphaFoldDB" id="A0A059Q276"/>
<dbReference type="PANTHER" id="PTHR43895">
    <property type="entry name" value="CALCIUM/CALMODULIN-DEPENDENT PROTEIN KINASE KINASE-RELATED"/>
    <property type="match status" value="1"/>
</dbReference>
<keyword evidence="1" id="KW-0723">Serine/threonine-protein kinase</keyword>
<dbReference type="InterPro" id="IPR008271">
    <property type="entry name" value="Ser/Thr_kinase_AS"/>
</dbReference>
<dbReference type="PROSITE" id="PS00108">
    <property type="entry name" value="PROTEIN_KINASE_ST"/>
    <property type="match status" value="1"/>
</dbReference>
<evidence type="ECO:0000313" key="9">
    <source>
        <dbReference type="EMBL" id="AGT17384.1"/>
    </source>
</evidence>
<keyword evidence="5" id="KW-0067">ATP-binding</keyword>
<keyword evidence="6" id="KW-0812">Transmembrane</keyword>
<sequence length="129" mass="14715">MDYCHSRRVYHRDLKPKNLLLDDNENLKVSDFGLSALAESKRYDGLLHTTCGTPAYVALEVLSRRGYDGTKADLWSSGVILFVLVAGYLPFHDPNLIEKISKAEYKCPRSFSGELKDLLFRMLDPDPKY</sequence>
<organism evidence="9">
    <name type="scientific">Saccharum hybrid cultivar R570</name>
    <dbReference type="NCBI Taxonomy" id="131158"/>
    <lineage>
        <taxon>Eukaryota</taxon>
        <taxon>Viridiplantae</taxon>
        <taxon>Streptophyta</taxon>
        <taxon>Embryophyta</taxon>
        <taxon>Tracheophyta</taxon>
        <taxon>Spermatophyta</taxon>
        <taxon>Magnoliopsida</taxon>
        <taxon>Liliopsida</taxon>
        <taxon>Poales</taxon>
        <taxon>Poaceae</taxon>
        <taxon>PACMAD clade</taxon>
        <taxon>Panicoideae</taxon>
        <taxon>Andropogonodae</taxon>
        <taxon>Andropogoneae</taxon>
        <taxon>Saccharinae</taxon>
        <taxon>Saccharum</taxon>
        <taxon>Saccharum officinarum species complex</taxon>
    </lineage>
</organism>
<evidence type="ECO:0000256" key="6">
    <source>
        <dbReference type="SAM" id="Phobius"/>
    </source>
</evidence>
<dbReference type="GO" id="GO:0004674">
    <property type="term" value="F:protein serine/threonine kinase activity"/>
    <property type="evidence" value="ECO:0007669"/>
    <property type="project" value="UniProtKB-KW"/>
</dbReference>
<dbReference type="Gene3D" id="1.10.510.10">
    <property type="entry name" value="Transferase(Phosphotransferase) domain 1"/>
    <property type="match status" value="1"/>
</dbReference>
<keyword evidence="3" id="KW-0547">Nucleotide-binding</keyword>
<evidence type="ECO:0000256" key="5">
    <source>
        <dbReference type="ARBA" id="ARBA00022840"/>
    </source>
</evidence>
<protein>
    <submittedName>
        <fullName evidence="8">Kinase</fullName>
    </submittedName>
</protein>
<reference evidence="9" key="1">
    <citation type="submission" date="2013-05" db="EMBL/GenBank/DDBJ databases">
        <title>Building the sugarcane genome for biotechnology and identifying evolutionary trends.</title>
        <authorList>
            <person name="De Setta N."/>
            <person name="Monteiro-Vitorello C.B."/>
            <person name="Metcalfe C.J."/>
            <person name="Cruz G.M.Q."/>
            <person name="Del Bem L.E."/>
            <person name="Vicentini R."/>
            <person name="Nogueira F.T.S."/>
            <person name="Campos R.A."/>
            <person name="Nunes S.L."/>
            <person name="Turrini P.C.G."/>
            <person name="Vieira A.P."/>
            <person name="Cruz E.A.O."/>
            <person name="Correa T.C.S."/>
            <person name="Hotta C.T."/>
            <person name="de Mello-Varani A."/>
            <person name="Vautrin S."/>
            <person name="Trindade A.S."/>
            <person name="Vilela M.M."/>
            <person name="Horta C.L."/>
            <person name="Sato P.M."/>
            <person name="de Andrade R.F."/>
            <person name="Nishiyama M.Y."/>
            <person name="Cardoso-Silva C.B."/>
            <person name="Scortecci K.C."/>
            <person name="Garcia A.A.F."/>
            <person name="Carneiro M.S."/>
            <person name="Kim C."/>
            <person name="Paterson A.H."/>
            <person name="Berges H."/>
            <person name="D'Hont A."/>
            <person name="de-Souza A.P."/>
            <person name="Souza G.M."/>
            <person name="Vincentz M."/>
            <person name="Kitajima J.P."/>
            <person name="Van Sluys M.-A."/>
        </authorList>
    </citation>
    <scope>NUCLEOTIDE SEQUENCE</scope>
</reference>
<dbReference type="PROSITE" id="PS50011">
    <property type="entry name" value="PROTEIN_KINASE_DOM"/>
    <property type="match status" value="1"/>
</dbReference>
<dbReference type="EMBL" id="KF184753">
    <property type="protein sequence ID" value="AGT16302.1"/>
    <property type="molecule type" value="Genomic_DNA"/>
</dbReference>
<dbReference type="InterPro" id="IPR000719">
    <property type="entry name" value="Prot_kinase_dom"/>
</dbReference>
<keyword evidence="2" id="KW-0808">Transferase</keyword>
<feature type="domain" description="Protein kinase" evidence="7">
    <location>
        <begin position="1"/>
        <end position="129"/>
    </location>
</feature>
<dbReference type="EMBL" id="KF184938">
    <property type="protein sequence ID" value="AGT17384.1"/>
    <property type="molecule type" value="Genomic_DNA"/>
</dbReference>